<dbReference type="RefSeq" id="WP_161946546.1">
    <property type="nucleotide sequence ID" value="NZ_JAYFSN010000023.1"/>
</dbReference>
<comment type="caution">
    <text evidence="2">The sequence shown here is derived from an EMBL/GenBank/DDBJ whole genome shotgun (WGS) entry which is preliminary data.</text>
</comment>
<keyword evidence="3" id="KW-1185">Reference proteome</keyword>
<feature type="region of interest" description="Disordered" evidence="1">
    <location>
        <begin position="50"/>
        <end position="92"/>
    </location>
</feature>
<evidence type="ECO:0000313" key="2">
    <source>
        <dbReference type="EMBL" id="MEA5125507.1"/>
    </source>
</evidence>
<feature type="compositionally biased region" description="Basic and acidic residues" evidence="1">
    <location>
        <begin position="63"/>
        <end position="75"/>
    </location>
</feature>
<sequence length="92" mass="9867">MSTLPDTFLPDTFLPDTFLPDTFLPDTFLAAAPTAPTAPAVLPARGVDGMTRYGGDAAGGRQHAIERSQRRDGPASRRKRHAARPARCHSVP</sequence>
<name>A0ABU5Q1D0_9XANT</name>
<reference evidence="2 3" key="1">
    <citation type="submission" date="2023-12" db="EMBL/GenBank/DDBJ databases">
        <title>Genome sequencing of Xanthomonas floridensis.</title>
        <authorList>
            <person name="Greer S."/>
            <person name="Harrison J."/>
            <person name="Grant M."/>
            <person name="Vicente J."/>
            <person name="Studholme D."/>
        </authorList>
    </citation>
    <scope>NUCLEOTIDE SEQUENCE [LARGE SCALE GENOMIC DNA]</scope>
    <source>
        <strain evidence="2 3">WHRI 8848</strain>
    </source>
</reference>
<dbReference type="EMBL" id="JAYFSO010000023">
    <property type="protein sequence ID" value="MEA5125507.1"/>
    <property type="molecule type" value="Genomic_DNA"/>
</dbReference>
<accession>A0ABU5Q1D0</accession>
<evidence type="ECO:0000313" key="3">
    <source>
        <dbReference type="Proteomes" id="UP001303614"/>
    </source>
</evidence>
<organism evidence="2 3">
    <name type="scientific">Xanthomonas floridensis</name>
    <dbReference type="NCBI Taxonomy" id="1843580"/>
    <lineage>
        <taxon>Bacteria</taxon>
        <taxon>Pseudomonadati</taxon>
        <taxon>Pseudomonadota</taxon>
        <taxon>Gammaproteobacteria</taxon>
        <taxon>Lysobacterales</taxon>
        <taxon>Lysobacteraceae</taxon>
        <taxon>Xanthomonas</taxon>
    </lineage>
</organism>
<protein>
    <submittedName>
        <fullName evidence="2">Uncharacterized protein</fullName>
    </submittedName>
</protein>
<gene>
    <name evidence="2" type="ORF">VB146_16950</name>
</gene>
<evidence type="ECO:0000256" key="1">
    <source>
        <dbReference type="SAM" id="MobiDB-lite"/>
    </source>
</evidence>
<proteinExistence type="predicted"/>
<dbReference type="Proteomes" id="UP001303614">
    <property type="component" value="Unassembled WGS sequence"/>
</dbReference>
<feature type="compositionally biased region" description="Basic residues" evidence="1">
    <location>
        <begin position="76"/>
        <end position="92"/>
    </location>
</feature>